<evidence type="ECO:0000256" key="1">
    <source>
        <dbReference type="SAM" id="Phobius"/>
    </source>
</evidence>
<feature type="transmembrane region" description="Helical" evidence="1">
    <location>
        <begin position="49"/>
        <end position="69"/>
    </location>
</feature>
<evidence type="ECO:0008006" key="4">
    <source>
        <dbReference type="Google" id="ProtNLM"/>
    </source>
</evidence>
<evidence type="ECO:0000313" key="2">
    <source>
        <dbReference type="EMBL" id="RKF23766.1"/>
    </source>
</evidence>
<sequence>MTAAEKRLWSVGTPVVAGVLLLLGTQNAGVAVTFGLTVAALWAARRRMWALAACAAAWSAAFLAVLALPGPYDSWAGSAVLPVLAGYVTIFLVAWSVGRRVSGSSFSVVAPPRPRLSWPSERRLLTYLAVLLAIAVVTAAVRYRGVVPPLLADNPDAARQVLRQQSNVVVGLLSEAWTLGMAISLLRALTGSLRGSLIYYALAGVFTVGAALGASKNSVLVGIAPALITALSVRRPPWRAAKLLPARLLPAKLLPRKSVPRTAAVLLIGAVALGAAVYLGGQRTLAGTGTFETEFRSRYGNNALASSAGSLDLSLSSSTETFGRLWSQREHLEPAYGAYSLTFLGSRVQPLVGEVDLYGVTAQLSQPYFMNTATFAAIPLLDYGPVGALFFFAALGLAVGASERWFEFSTQPAEQLGRGFIVYFALFGIYELYPLIYPTWLSLVPGLWVLYRLGRPAR</sequence>
<dbReference type="Proteomes" id="UP000285744">
    <property type="component" value="Unassembled WGS sequence"/>
</dbReference>
<accession>A0A420ESS7</accession>
<keyword evidence="1" id="KW-0812">Transmembrane</keyword>
<dbReference type="OrthoDB" id="3331972at2"/>
<keyword evidence="1" id="KW-0472">Membrane</keyword>
<feature type="transmembrane region" description="Helical" evidence="1">
    <location>
        <begin position="165"/>
        <end position="185"/>
    </location>
</feature>
<feature type="transmembrane region" description="Helical" evidence="1">
    <location>
        <begin position="75"/>
        <end position="97"/>
    </location>
</feature>
<feature type="transmembrane region" description="Helical" evidence="1">
    <location>
        <begin position="15"/>
        <end position="42"/>
    </location>
</feature>
<dbReference type="AlphaFoldDB" id="A0A420ESS7"/>
<organism evidence="2 3">
    <name type="scientific">Micromonospora globbae</name>
    <dbReference type="NCBI Taxonomy" id="1894969"/>
    <lineage>
        <taxon>Bacteria</taxon>
        <taxon>Bacillati</taxon>
        <taxon>Actinomycetota</taxon>
        <taxon>Actinomycetes</taxon>
        <taxon>Micromonosporales</taxon>
        <taxon>Micromonosporaceae</taxon>
        <taxon>Micromonospora</taxon>
    </lineage>
</organism>
<keyword evidence="1" id="KW-1133">Transmembrane helix</keyword>
<feature type="transmembrane region" description="Helical" evidence="1">
    <location>
        <begin position="375"/>
        <end position="399"/>
    </location>
</feature>
<comment type="caution">
    <text evidence="2">The sequence shown here is derived from an EMBL/GenBank/DDBJ whole genome shotgun (WGS) entry which is preliminary data.</text>
</comment>
<evidence type="ECO:0000313" key="3">
    <source>
        <dbReference type="Proteomes" id="UP000285744"/>
    </source>
</evidence>
<proteinExistence type="predicted"/>
<feature type="transmembrane region" description="Helical" evidence="1">
    <location>
        <begin position="420"/>
        <end position="440"/>
    </location>
</feature>
<dbReference type="EMBL" id="RAQQ01000034">
    <property type="protein sequence ID" value="RKF23766.1"/>
    <property type="molecule type" value="Genomic_DNA"/>
</dbReference>
<feature type="transmembrane region" description="Helical" evidence="1">
    <location>
        <begin position="259"/>
        <end position="279"/>
    </location>
</feature>
<feature type="transmembrane region" description="Helical" evidence="1">
    <location>
        <begin position="197"/>
        <end position="214"/>
    </location>
</feature>
<reference evidence="2 3" key="1">
    <citation type="journal article" date="2018" name="Int. J. Syst. Evol. Microbiol.">
        <title>Micromonospora globbae sp. nov., an endophytic actinomycete isolated from roots of Globba winitii C. H. Wright.</title>
        <authorList>
            <person name="Kuncharoen N."/>
            <person name="Pittayakhajonwut P."/>
            <person name="Tanasupawat S."/>
        </authorList>
    </citation>
    <scope>NUCLEOTIDE SEQUENCE [LARGE SCALE GENOMIC DNA]</scope>
    <source>
        <strain evidence="2 3">WPS1-2</strain>
    </source>
</reference>
<protein>
    <recommendedName>
        <fullName evidence="4">Oligosaccharide repeat unit polymerase</fullName>
    </recommendedName>
</protein>
<feature type="transmembrane region" description="Helical" evidence="1">
    <location>
        <begin position="124"/>
        <end position="145"/>
    </location>
</feature>
<gene>
    <name evidence="2" type="ORF">D7I43_29875</name>
</gene>
<name>A0A420ESS7_9ACTN</name>
<dbReference type="RefSeq" id="WP_120331923.1">
    <property type="nucleotide sequence ID" value="NZ_RAQQ01000034.1"/>
</dbReference>